<reference evidence="2 3" key="1">
    <citation type="journal article" date="2015" name="Fungal Genet. Biol.">
        <title>Evolution of novel wood decay mechanisms in Agaricales revealed by the genome sequences of Fistulina hepatica and Cylindrobasidium torrendii.</title>
        <authorList>
            <person name="Floudas D."/>
            <person name="Held B.W."/>
            <person name="Riley R."/>
            <person name="Nagy L.G."/>
            <person name="Koehler G."/>
            <person name="Ransdell A.S."/>
            <person name="Younus H."/>
            <person name="Chow J."/>
            <person name="Chiniquy J."/>
            <person name="Lipzen A."/>
            <person name="Tritt A."/>
            <person name="Sun H."/>
            <person name="Haridas S."/>
            <person name="LaButti K."/>
            <person name="Ohm R.A."/>
            <person name="Kues U."/>
            <person name="Blanchette R.A."/>
            <person name="Grigoriev I.V."/>
            <person name="Minto R.E."/>
            <person name="Hibbett D.S."/>
        </authorList>
    </citation>
    <scope>NUCLEOTIDE SEQUENCE [LARGE SCALE GENOMIC DNA]</scope>
    <source>
        <strain evidence="2 3">FP15055 ss-10</strain>
    </source>
</reference>
<name>A0A0D7AW22_9AGAR</name>
<dbReference type="PANTHER" id="PTHR33096:SF1">
    <property type="entry name" value="CXC1-LIKE CYSTEINE CLUSTER ASSOCIATED WITH KDZ TRANSPOSASES DOMAIN-CONTAINING PROTEIN"/>
    <property type="match status" value="1"/>
</dbReference>
<dbReference type="InterPro" id="IPR040521">
    <property type="entry name" value="KDZ"/>
</dbReference>
<dbReference type="Pfam" id="PF18803">
    <property type="entry name" value="CxC2"/>
    <property type="match status" value="1"/>
</dbReference>
<evidence type="ECO:0000313" key="3">
    <source>
        <dbReference type="Proteomes" id="UP000054007"/>
    </source>
</evidence>
<dbReference type="Pfam" id="PF18758">
    <property type="entry name" value="KDZ"/>
    <property type="match status" value="1"/>
</dbReference>
<feature type="domain" description="CxC2-like cysteine cluster KDZ transposase-associated" evidence="1">
    <location>
        <begin position="80"/>
        <end position="180"/>
    </location>
</feature>
<dbReference type="OrthoDB" id="2682806at2759"/>
<gene>
    <name evidence="2" type="ORF">CYLTODRAFT_362054</name>
</gene>
<organism evidence="2 3">
    <name type="scientific">Cylindrobasidium torrendii FP15055 ss-10</name>
    <dbReference type="NCBI Taxonomy" id="1314674"/>
    <lineage>
        <taxon>Eukaryota</taxon>
        <taxon>Fungi</taxon>
        <taxon>Dikarya</taxon>
        <taxon>Basidiomycota</taxon>
        <taxon>Agaricomycotina</taxon>
        <taxon>Agaricomycetes</taxon>
        <taxon>Agaricomycetidae</taxon>
        <taxon>Agaricales</taxon>
        <taxon>Marasmiineae</taxon>
        <taxon>Physalacriaceae</taxon>
        <taxon>Cylindrobasidium</taxon>
    </lineage>
</organism>
<protein>
    <recommendedName>
        <fullName evidence="1">CxC2-like cysteine cluster KDZ transposase-associated domain-containing protein</fullName>
    </recommendedName>
</protein>
<dbReference type="STRING" id="1314674.A0A0D7AW22"/>
<sequence>EDGRPQEYLYEFMRLKGRRGLAGPCRFCRSGGEAGYRCMDCFNAGLKCRACFLNDHARHPFHRFEFWNGDCFERGHGPTVGLTVAVGHNDGSRCPVGKLAKKFTILDTGGIFVYDITFCNCEKRTPKRIQLLRAELFPATARNPRTAATFRLIDEHEHLAAHGKISPYEHYSSLERMSDAWRLAIPKSRLKSWTRIIRQSGFITMLCRGGRGCIQEGVISTKGGQLAIACPACPREGVNIPDNWQTLPPAERWRYRLMLMLDANFRLSNLRRNSTEDKGLHTGLAYFVEDDAYLAHIAKYPKQEDLSSCSGFKAMSTAETKDATGLRATGVAMCACIQHEMIRPRGVVDLQRGERQCNMDYAALSAAQDSKLDRLYSYDIACQWFLNLYKRIVEMPEHLRPGAGCNLAYAVPKCHCKGHKIDCQCFHSLLVQLGVGTEDAEGIERIWSLINHSAGATREQLYGHRHDTLDRRMATHNWEKVTSLGKYLHGRLETEEQKLAQLEEVHDEFTALLEPSGKIPVWEAEVKAWELENVVVSPLFLCLSRVTHFLVDLKHSELMLRLAEQERTSGVQPIHDTSATACVDMGLRIEQKQRDIVQLLTSTNKDAPHVVKEIQAKRMTLQRDLMQFRAVQQVYMPCIAAVLAVSAGERSGDIETEVLFLPSSLSSEKQANGCATGLVAKEDAMREAQCFAALEEIRSIQRGARQLATFRKSNIRGTLASGRSFDAQKRMAALTKKAVETYGAARHALLRIRGHGMWEKVLQVLDEKRDVRGIASDIFSTDLSADLVSHTDELATSAHTTLKRKRTKHGMKTADTVFSTSDYFVSWIWRVSGAFNEADDDEMDGVLHIEWLKSRARVERSREQVQLLKDGRERTLLSFEYESKEWLGRASGWDGITQELAEGISGYCHAQAAGRRRLAASFSTLWTTKAFHGHPRVADRIDLEEDIVSDSEDEGDCFDEDIVHTLADLPPPRPGMRDQPPTM</sequence>
<dbReference type="InterPro" id="IPR041457">
    <property type="entry name" value="CxC2_KDZ-assoc"/>
</dbReference>
<dbReference type="EMBL" id="KN880830">
    <property type="protein sequence ID" value="KIY62059.1"/>
    <property type="molecule type" value="Genomic_DNA"/>
</dbReference>
<proteinExistence type="predicted"/>
<feature type="non-terminal residue" evidence="2">
    <location>
        <position position="1"/>
    </location>
</feature>
<keyword evidence="3" id="KW-1185">Reference proteome</keyword>
<evidence type="ECO:0000313" key="2">
    <source>
        <dbReference type="EMBL" id="KIY62059.1"/>
    </source>
</evidence>
<dbReference type="AlphaFoldDB" id="A0A0D7AW22"/>
<accession>A0A0D7AW22</accession>
<evidence type="ECO:0000259" key="1">
    <source>
        <dbReference type="Pfam" id="PF18803"/>
    </source>
</evidence>
<dbReference type="PANTHER" id="PTHR33096">
    <property type="entry name" value="CXC2 DOMAIN-CONTAINING PROTEIN"/>
    <property type="match status" value="1"/>
</dbReference>
<dbReference type="Proteomes" id="UP000054007">
    <property type="component" value="Unassembled WGS sequence"/>
</dbReference>